<evidence type="ECO:0000259" key="2">
    <source>
        <dbReference type="Pfam" id="PF20516"/>
    </source>
</evidence>
<dbReference type="AlphaFoldDB" id="W9HFT9"/>
<reference evidence="3" key="2">
    <citation type="submission" date="2012-06" db="EMBL/GenBank/DDBJ databases">
        <title>Annotation of the Genome Sequence of Fusarium oxysporum NRRL32931.</title>
        <authorList>
            <consortium name="The Broad Institute Genomics Platform"/>
            <person name="Ma L.-J."/>
            <person name="Corby-Kistler H."/>
            <person name="Broz K."/>
            <person name="Gale L.R."/>
            <person name="Jonkers W."/>
            <person name="O'Donnell K."/>
            <person name="Ploetz R."/>
            <person name="Steinberg C."/>
            <person name="Schwartz D.C."/>
            <person name="VanEtten H."/>
            <person name="Zhou S."/>
            <person name="Young S.K."/>
            <person name="Zeng Q."/>
            <person name="Gargeya S."/>
            <person name="Fitzgerald M."/>
            <person name="Abouelleil A."/>
            <person name="Alvarado L."/>
            <person name="Chapman S.B."/>
            <person name="Gainer-Dewar J."/>
            <person name="Goldberg J."/>
            <person name="Griggs A."/>
            <person name="Gujja S."/>
            <person name="Hansen M."/>
            <person name="Howarth C."/>
            <person name="Imamovic A."/>
            <person name="Ireland A."/>
            <person name="Larimer J."/>
            <person name="McCowan C."/>
            <person name="Murphy C."/>
            <person name="Pearson M."/>
            <person name="Poon T.W."/>
            <person name="Priest M."/>
            <person name="Roberts A."/>
            <person name="Saif S."/>
            <person name="Shea T."/>
            <person name="Sykes S."/>
            <person name="Wortman J."/>
            <person name="Nusbaum C."/>
            <person name="Birren B."/>
        </authorList>
    </citation>
    <scope>NUCLEOTIDE SEQUENCE</scope>
    <source>
        <strain evidence="3">NRRL 32931</strain>
    </source>
</reference>
<dbReference type="OrthoDB" id="4161186at2759"/>
<feature type="domain" description="PD-(D/E)XK nuclease-like" evidence="2">
    <location>
        <begin position="203"/>
        <end position="438"/>
    </location>
</feature>
<feature type="region of interest" description="Disordered" evidence="1">
    <location>
        <begin position="113"/>
        <end position="143"/>
    </location>
</feature>
<dbReference type="EMBL" id="JH717854">
    <property type="protein sequence ID" value="EWY79855.1"/>
    <property type="molecule type" value="Genomic_DNA"/>
</dbReference>
<evidence type="ECO:0000313" key="4">
    <source>
        <dbReference type="Proteomes" id="UP000030753"/>
    </source>
</evidence>
<feature type="region of interest" description="Disordered" evidence="1">
    <location>
        <begin position="14"/>
        <end position="90"/>
    </location>
</feature>
<dbReference type="Pfam" id="PF20516">
    <property type="entry name" value="PDDEXK_12"/>
    <property type="match status" value="1"/>
</dbReference>
<feature type="compositionally biased region" description="Basic and acidic residues" evidence="1">
    <location>
        <begin position="23"/>
        <end position="33"/>
    </location>
</feature>
<evidence type="ECO:0000256" key="1">
    <source>
        <dbReference type="SAM" id="MobiDB-lite"/>
    </source>
</evidence>
<dbReference type="EMBL" id="JH717854">
    <property type="protein sequence ID" value="EWY79856.1"/>
    <property type="molecule type" value="Genomic_DNA"/>
</dbReference>
<proteinExistence type="predicted"/>
<sequence length="450" mass="50820">MSSSCDILAWLKTIPPAPSPRATRKDSVSEPRIKRVKTSHESSLSISRLPTPPLLSDMESPNKNKRQRTNGDTEADDDGDGFSGNNIFPSEFVDLNTPKARLQYGQLYQSLETRSSSLASRSRSRHSSNSRTSSPTKQQRNAALQSTGYEVLSFVRFPDWQPNSLEQVKDELRRISCGEEILPIGLRGRLFGKTGFTKSVFFDDTGPALTSARQYRYPDVEFVEDLLERAAVCLDENEGEASWNMDVHNPLLAWAFRQNNRRGRLVDYRYCPAAQIVSAFKPQDASSQHIDFCIHIRPEVLSDEQLAIDAVCMDRPNGTINHVDSGNLSKNPIVISIETKKHGEGFTKAVNQMATWHSAQWRSLCFGRCGGKALSRIEFLPGIIVQGHTWMFVATVRRNERPILFHQMPLGDTETMMGIFKLLLSLQYLRDWAENTYWPAFKADILGMED</sequence>
<accession>W9HFT9</accession>
<organism evidence="3 4">
    <name type="scientific">Fusarium oxysporum NRRL 32931</name>
    <dbReference type="NCBI Taxonomy" id="660029"/>
    <lineage>
        <taxon>Eukaryota</taxon>
        <taxon>Fungi</taxon>
        <taxon>Dikarya</taxon>
        <taxon>Ascomycota</taxon>
        <taxon>Pezizomycotina</taxon>
        <taxon>Sordariomycetes</taxon>
        <taxon>Hypocreomycetidae</taxon>
        <taxon>Hypocreales</taxon>
        <taxon>Nectriaceae</taxon>
        <taxon>Fusarium</taxon>
        <taxon>Fusarium oxysporum species complex</taxon>
    </lineage>
</organism>
<dbReference type="HOGENOM" id="CLU_027219_0_0_1"/>
<gene>
    <name evidence="3" type="ORF">FOYG_17032</name>
</gene>
<evidence type="ECO:0000313" key="3">
    <source>
        <dbReference type="EMBL" id="EWY79855.1"/>
    </source>
</evidence>
<reference evidence="3 4" key="1">
    <citation type="submission" date="2011-06" db="EMBL/GenBank/DDBJ databases">
        <title>The Genome Sequence of Fusarium oxysporum FOSC 3-a.</title>
        <authorList>
            <consortium name="The Broad Institute Genome Sequencing Platform"/>
            <person name="Ma L.-J."/>
            <person name="Gale L.R."/>
            <person name="Schwartz D.C."/>
            <person name="Zhou S."/>
            <person name="Corby-Kistler H."/>
            <person name="Young S.K."/>
            <person name="Zeng Q."/>
            <person name="Gargeya S."/>
            <person name="Fitzgerald M."/>
            <person name="Haas B."/>
            <person name="Abouelleil A."/>
            <person name="Alvarado L."/>
            <person name="Arachchi H.M."/>
            <person name="Berlin A."/>
            <person name="Brown A."/>
            <person name="Chapman S.B."/>
            <person name="Chen Z."/>
            <person name="Dunbar C."/>
            <person name="Freedman E."/>
            <person name="Gearin G."/>
            <person name="Gellesch M."/>
            <person name="Goldberg J."/>
            <person name="Griggs A."/>
            <person name="Gujja S."/>
            <person name="Heiman D."/>
            <person name="Howarth C."/>
            <person name="Larson L."/>
            <person name="Lui A."/>
            <person name="MacDonald P.J.P."/>
            <person name="Mehta T."/>
            <person name="Montmayeur A."/>
            <person name="Murphy C."/>
            <person name="Neiman D."/>
            <person name="Pearson M."/>
            <person name="Priest M."/>
            <person name="Roberts A."/>
            <person name="Saif S."/>
            <person name="Shea T."/>
            <person name="Shenoy N."/>
            <person name="Sisk P."/>
            <person name="Stolte C."/>
            <person name="Sykes S."/>
            <person name="Wortman J."/>
            <person name="Nusbaum C."/>
            <person name="Birren B."/>
        </authorList>
    </citation>
    <scope>NUCLEOTIDE SEQUENCE [LARGE SCALE GENOMIC DNA]</scope>
    <source>
        <strain evidence="4">FOSC 3-a</strain>
        <strain evidence="3">NRRL 32931</strain>
    </source>
</reference>
<name>W9HFT9_FUSOX</name>
<dbReference type="InterPro" id="IPR046797">
    <property type="entry name" value="PDDEXK_12"/>
</dbReference>
<dbReference type="Proteomes" id="UP000030753">
    <property type="component" value="Unassembled WGS sequence"/>
</dbReference>
<protein>
    <recommendedName>
        <fullName evidence="2">PD-(D/E)XK nuclease-like domain-containing protein</fullName>
    </recommendedName>
</protein>